<organism evidence="2 3">
    <name type="scientific">Peptoclostridium litorale DSM 5388</name>
    <dbReference type="NCBI Taxonomy" id="1121324"/>
    <lineage>
        <taxon>Bacteria</taxon>
        <taxon>Bacillati</taxon>
        <taxon>Bacillota</taxon>
        <taxon>Clostridia</taxon>
        <taxon>Peptostreptococcales</taxon>
        <taxon>Peptoclostridiaceae</taxon>
        <taxon>Peptoclostridium</taxon>
    </lineage>
</organism>
<dbReference type="AlphaFoldDB" id="A0A069RHP1"/>
<dbReference type="Gene3D" id="3.40.50.1820">
    <property type="entry name" value="alpha/beta hydrolase"/>
    <property type="match status" value="1"/>
</dbReference>
<dbReference type="PANTHER" id="PTHR43798:SF33">
    <property type="entry name" value="HYDROLASE, PUTATIVE (AFU_ORTHOLOGUE AFUA_2G14860)-RELATED"/>
    <property type="match status" value="1"/>
</dbReference>
<dbReference type="EMBL" id="JJMM01000010">
    <property type="protein sequence ID" value="KDR95645.1"/>
    <property type="molecule type" value="Genomic_DNA"/>
</dbReference>
<proteinExistence type="predicted"/>
<dbReference type="Proteomes" id="UP000027946">
    <property type="component" value="Unassembled WGS sequence"/>
</dbReference>
<dbReference type="STRING" id="1121324.CLIT_10c03720"/>
<dbReference type="InterPro" id="IPR000073">
    <property type="entry name" value="AB_hydrolase_1"/>
</dbReference>
<name>A0A069RHP1_PEPLI</name>
<dbReference type="Pfam" id="PF00561">
    <property type="entry name" value="Abhydrolase_1"/>
    <property type="match status" value="1"/>
</dbReference>
<evidence type="ECO:0000313" key="3">
    <source>
        <dbReference type="Proteomes" id="UP000027946"/>
    </source>
</evidence>
<dbReference type="InterPro" id="IPR029058">
    <property type="entry name" value="AB_hydrolase_fold"/>
</dbReference>
<sequence length="260" mass="30360">MLYYRKKDNGNKDWIVFIHPLGGSSITYYKQIKDMQKRFNLLLVDLHGHGKSDKGIGGLTIRDIPKDILAVMDQENIQSAHFVGMCLGNVMVDLIYEYYPHRIKSIVYGAAAKQINFINSMLLKIGNIFKHIMPHSTLYNLFALIMMPNKNHKESRRLFVREAKKMKRNDFMDWYNLIIRNQKFYANREVKNDAIKKLYIFGSEDHLFISKAKGYVEKDSNSRLHIIAGAGHMCNIDGHRAFNKTAMQFFTHTNRGWIHE</sequence>
<feature type="domain" description="AB hydrolase-1" evidence="1">
    <location>
        <begin position="14"/>
        <end position="107"/>
    </location>
</feature>
<keyword evidence="3" id="KW-1185">Reference proteome</keyword>
<dbReference type="InterPro" id="IPR050266">
    <property type="entry name" value="AB_hydrolase_sf"/>
</dbReference>
<dbReference type="PANTHER" id="PTHR43798">
    <property type="entry name" value="MONOACYLGLYCEROL LIPASE"/>
    <property type="match status" value="1"/>
</dbReference>
<evidence type="ECO:0000313" key="2">
    <source>
        <dbReference type="EMBL" id="KDR95645.1"/>
    </source>
</evidence>
<dbReference type="SUPFAM" id="SSF53474">
    <property type="entry name" value="alpha/beta-Hydrolases"/>
    <property type="match status" value="1"/>
</dbReference>
<reference evidence="2 3" key="1">
    <citation type="submission" date="2014-03" db="EMBL/GenBank/DDBJ databases">
        <title>Genome sequence of Clostridium litorale W6, DSM 5388.</title>
        <authorList>
            <person name="Poehlein A."/>
            <person name="Jagirdar A."/>
            <person name="Khonsari B."/>
            <person name="Chibani C.M."/>
            <person name="Gutierrez Gutierrez D.A."/>
            <person name="Davydova E."/>
            <person name="Alghaithi H.S."/>
            <person name="Nair K.P."/>
            <person name="Dhamotharan K."/>
            <person name="Chandran L."/>
            <person name="G W."/>
            <person name="Daniel R."/>
        </authorList>
    </citation>
    <scope>NUCLEOTIDE SEQUENCE [LARGE SCALE GENOMIC DNA]</scope>
    <source>
        <strain evidence="2 3">W6</strain>
    </source>
</reference>
<dbReference type="eggNOG" id="COG2267">
    <property type="taxonomic scope" value="Bacteria"/>
</dbReference>
<evidence type="ECO:0000259" key="1">
    <source>
        <dbReference type="Pfam" id="PF00561"/>
    </source>
</evidence>
<accession>A0A069RHP1</accession>
<comment type="caution">
    <text evidence="2">The sequence shown here is derived from an EMBL/GenBank/DDBJ whole genome shotgun (WGS) entry which is preliminary data.</text>
</comment>
<dbReference type="OrthoDB" id="9775557at2"/>
<dbReference type="GO" id="GO:0016020">
    <property type="term" value="C:membrane"/>
    <property type="evidence" value="ECO:0007669"/>
    <property type="project" value="TreeGrafter"/>
</dbReference>
<dbReference type="RefSeq" id="WP_052636067.1">
    <property type="nucleotide sequence ID" value="NZ_FSRH01000006.1"/>
</dbReference>
<protein>
    <recommendedName>
        <fullName evidence="1">AB hydrolase-1 domain-containing protein</fullName>
    </recommendedName>
</protein>
<gene>
    <name evidence="2" type="ORF">CLIT_10c03720</name>
</gene>